<dbReference type="SUPFAM" id="SSF102198">
    <property type="entry name" value="Putative cyclase"/>
    <property type="match status" value="1"/>
</dbReference>
<proteinExistence type="predicted"/>
<dbReference type="PANTHER" id="PTHR31118">
    <property type="entry name" value="CYCLASE-LIKE PROTEIN 2"/>
    <property type="match status" value="1"/>
</dbReference>
<reference evidence="1 2" key="1">
    <citation type="submission" date="2022-10" db="EMBL/GenBank/DDBJ databases">
        <title>Comparative genomics and taxonomic characterization of three novel marine species of genus Reichenbachiella exhibiting antioxidant and polysaccharide degradation activities.</title>
        <authorList>
            <person name="Muhammad N."/>
            <person name="Lee Y.-J."/>
            <person name="Ko J."/>
            <person name="Kim S.-G."/>
        </authorList>
    </citation>
    <scope>NUCLEOTIDE SEQUENCE [LARGE SCALE GENOMIC DNA]</scope>
    <source>
        <strain evidence="1 2">ABR2-5</strain>
    </source>
</reference>
<name>A0ABT3CT20_9BACT</name>
<evidence type="ECO:0000313" key="1">
    <source>
        <dbReference type="EMBL" id="MCV9386708.1"/>
    </source>
</evidence>
<sequence length="216" mass="23923">MLDISKYKVHDLTHTLGEHIAGYADEPARKLEVDGWNAKTLTIYSHAGTHMDAPLHFGVSDTTVDELHPSKLMAKAWILDVDIHDASQLIDGKDFEGQLEKVQRGDSILVRTHWAENYNQPNFKSELPRLSEAFCRWCVQKKINMLGVEPLSVANVADLKEVTEIHKILLGGGVTIIEGLMGLDQIQSPSVFLIALPLKIQNGDGAPARVVALEEK</sequence>
<organism evidence="1 2">
    <name type="scientific">Reichenbachiella ulvae</name>
    <dbReference type="NCBI Taxonomy" id="2980104"/>
    <lineage>
        <taxon>Bacteria</taxon>
        <taxon>Pseudomonadati</taxon>
        <taxon>Bacteroidota</taxon>
        <taxon>Cytophagia</taxon>
        <taxon>Cytophagales</taxon>
        <taxon>Reichenbachiellaceae</taxon>
        <taxon>Reichenbachiella</taxon>
    </lineage>
</organism>
<comment type="caution">
    <text evidence="1">The sequence shown here is derived from an EMBL/GenBank/DDBJ whole genome shotgun (WGS) entry which is preliminary data.</text>
</comment>
<dbReference type="PANTHER" id="PTHR31118:SF32">
    <property type="entry name" value="KYNURENINE FORMAMIDASE"/>
    <property type="match status" value="1"/>
</dbReference>
<accession>A0ABT3CT20</accession>
<dbReference type="EMBL" id="JAOYOD010000001">
    <property type="protein sequence ID" value="MCV9386708.1"/>
    <property type="molecule type" value="Genomic_DNA"/>
</dbReference>
<protein>
    <submittedName>
        <fullName evidence="1">Cyclase family protein</fullName>
    </submittedName>
</protein>
<dbReference type="Proteomes" id="UP001300692">
    <property type="component" value="Unassembled WGS sequence"/>
</dbReference>
<dbReference type="Gene3D" id="3.50.30.50">
    <property type="entry name" value="Putative cyclase"/>
    <property type="match status" value="1"/>
</dbReference>
<keyword evidence="2" id="KW-1185">Reference proteome</keyword>
<dbReference type="InterPro" id="IPR007325">
    <property type="entry name" value="KFase/CYL"/>
</dbReference>
<evidence type="ECO:0000313" key="2">
    <source>
        <dbReference type="Proteomes" id="UP001300692"/>
    </source>
</evidence>
<dbReference type="RefSeq" id="WP_264137530.1">
    <property type="nucleotide sequence ID" value="NZ_JAOYOD010000001.1"/>
</dbReference>
<gene>
    <name evidence="1" type="ORF">N7U62_08540</name>
</gene>
<dbReference type="Pfam" id="PF04199">
    <property type="entry name" value="Cyclase"/>
    <property type="match status" value="1"/>
</dbReference>
<dbReference type="InterPro" id="IPR037175">
    <property type="entry name" value="KFase_sf"/>
</dbReference>